<proteinExistence type="predicted"/>
<sequence length="381" mass="40674">MNPQQPDVLVVGAGPAGLTTAARLLQHGVTAQVVDGNAMGANTSRAAVIHARTLEQLETLGVTGRLVSDGVIVPVFTLRDRERVLGSIDFSGLPTKHPYTLMLPQWRTEEVLRDRLAELGGEVQWSTTALAVSPTDRGAEVVLATPEGEQTVSARYVVGADGFRSTVRSEAGIAFEGGEYAQSFVLADVTLDWPLPSAEVQLFFSPAGLVVVAPLPGGHHRIVATADDAPETPSLDYLQTLLSTRGPGDSTVRAVEWTSRFRVHHRLAAQYRSGDLFLVGDAAHVHSPAGGQGMNTGIQDAIDLADTLAAALHDDPAADLDGYERRRRPVAREVVKLTDRMTTAATLRPWAGRVARNTVLGLALGSARVRRAAAMRIAELR</sequence>
<dbReference type="SUPFAM" id="SSF51905">
    <property type="entry name" value="FAD/NAD(P)-binding domain"/>
    <property type="match status" value="1"/>
</dbReference>
<dbReference type="Gene3D" id="3.30.70.2450">
    <property type="match status" value="1"/>
</dbReference>
<dbReference type="AlphaFoldDB" id="A0A7G6YD63"/>
<dbReference type="InterPro" id="IPR002938">
    <property type="entry name" value="FAD-bd"/>
</dbReference>
<dbReference type="InterPro" id="IPR036188">
    <property type="entry name" value="FAD/NAD-bd_sf"/>
</dbReference>
<reference evidence="4" key="1">
    <citation type="submission" date="2019-09" db="EMBL/GenBank/DDBJ databases">
        <title>Antimicrobial potential of Antarctic Bacteria.</title>
        <authorList>
            <person name="Benaud N."/>
            <person name="Edwards R.J."/>
            <person name="Ferrari B.C."/>
        </authorList>
    </citation>
    <scope>NUCLEOTIDE SEQUENCE [LARGE SCALE GENOMIC DNA]</scope>
    <source>
        <strain evidence="4">INR9</strain>
    </source>
</reference>
<dbReference type="Gene3D" id="3.50.50.60">
    <property type="entry name" value="FAD/NAD(P)-binding domain"/>
    <property type="match status" value="1"/>
</dbReference>
<gene>
    <name evidence="3" type="ORF">F1C12_15795</name>
</gene>
<dbReference type="GO" id="GO:0008688">
    <property type="term" value="F:3-(3-hydroxyphenyl)propionate hydroxylase activity"/>
    <property type="evidence" value="ECO:0007669"/>
    <property type="project" value="TreeGrafter"/>
</dbReference>
<dbReference type="GO" id="GO:0071949">
    <property type="term" value="F:FAD binding"/>
    <property type="evidence" value="ECO:0007669"/>
    <property type="project" value="InterPro"/>
</dbReference>
<dbReference type="InterPro" id="IPR050631">
    <property type="entry name" value="PheA/TfdB_FAD_monoxygenase"/>
</dbReference>
<keyword evidence="3" id="KW-0503">Monooxygenase</keyword>
<dbReference type="KEGG" id="lse:F1C12_15795"/>
<evidence type="ECO:0000313" key="4">
    <source>
        <dbReference type="Proteomes" id="UP000515511"/>
    </source>
</evidence>
<keyword evidence="1" id="KW-0560">Oxidoreductase</keyword>
<dbReference type="Proteomes" id="UP000515511">
    <property type="component" value="Chromosome"/>
</dbReference>
<dbReference type="PANTHER" id="PTHR43476">
    <property type="entry name" value="3-(3-HYDROXY-PHENYL)PROPIONATE/3-HYDROXYCINNAMIC ACID HYDROXYLASE"/>
    <property type="match status" value="1"/>
</dbReference>
<dbReference type="PRINTS" id="PR00420">
    <property type="entry name" value="RNGMNOXGNASE"/>
</dbReference>
<protein>
    <submittedName>
        <fullName evidence="3">Pentachlorophenol monooxygenase</fullName>
    </submittedName>
</protein>
<evidence type="ECO:0000259" key="2">
    <source>
        <dbReference type="Pfam" id="PF01494"/>
    </source>
</evidence>
<accession>A0A7G6YD63</accession>
<evidence type="ECO:0000256" key="1">
    <source>
        <dbReference type="ARBA" id="ARBA00023002"/>
    </source>
</evidence>
<dbReference type="Pfam" id="PF01494">
    <property type="entry name" value="FAD_binding_3"/>
    <property type="match status" value="1"/>
</dbReference>
<evidence type="ECO:0000313" key="3">
    <source>
        <dbReference type="EMBL" id="QNE36428.1"/>
    </source>
</evidence>
<dbReference type="PANTHER" id="PTHR43476:SF3">
    <property type="entry name" value="FAD-BINDING MONOOXYGENASE"/>
    <property type="match status" value="1"/>
</dbReference>
<feature type="domain" description="FAD-binding" evidence="2">
    <location>
        <begin position="7"/>
        <end position="336"/>
    </location>
</feature>
<dbReference type="EMBL" id="CP043641">
    <property type="protein sequence ID" value="QNE36428.1"/>
    <property type="molecule type" value="Genomic_DNA"/>
</dbReference>
<dbReference type="GO" id="GO:0019622">
    <property type="term" value="P:3-(3-hydroxy)phenylpropionate catabolic process"/>
    <property type="evidence" value="ECO:0007669"/>
    <property type="project" value="TreeGrafter"/>
</dbReference>
<organism evidence="3 4">
    <name type="scientific">Leifsonia shinshuensis</name>
    <dbReference type="NCBI Taxonomy" id="150026"/>
    <lineage>
        <taxon>Bacteria</taxon>
        <taxon>Bacillati</taxon>
        <taxon>Actinomycetota</taxon>
        <taxon>Actinomycetes</taxon>
        <taxon>Micrococcales</taxon>
        <taxon>Microbacteriaceae</taxon>
        <taxon>Leifsonia</taxon>
    </lineage>
</organism>
<name>A0A7G6YD63_9MICO</name>
<dbReference type="RefSeq" id="WP_185275867.1">
    <property type="nucleotide sequence ID" value="NZ_CP043641.1"/>
</dbReference>